<proteinExistence type="predicted"/>
<evidence type="ECO:0000313" key="1">
    <source>
        <dbReference type="EMBL" id="JAI01888.1"/>
    </source>
</evidence>
<dbReference type="EMBL" id="GBXM01006688">
    <property type="protein sequence ID" value="JAI01890.1"/>
    <property type="molecule type" value="Transcribed_RNA"/>
</dbReference>
<dbReference type="EMBL" id="GBXM01006690">
    <property type="protein sequence ID" value="JAI01888.1"/>
    <property type="molecule type" value="Transcribed_RNA"/>
</dbReference>
<dbReference type="AlphaFoldDB" id="A0A0E9XGN9"/>
<reference evidence="1" key="1">
    <citation type="submission" date="2014-11" db="EMBL/GenBank/DDBJ databases">
        <authorList>
            <person name="Amaro Gonzalez C."/>
        </authorList>
    </citation>
    <scope>NUCLEOTIDE SEQUENCE</scope>
</reference>
<accession>A0A0E9XGN9</accession>
<name>A0A0E9XGN9_ANGAN</name>
<reference evidence="1" key="2">
    <citation type="journal article" date="2015" name="Fish Shellfish Immunol.">
        <title>Early steps in the European eel (Anguilla anguilla)-Vibrio vulnificus interaction in the gills: Role of the RtxA13 toxin.</title>
        <authorList>
            <person name="Callol A."/>
            <person name="Pajuelo D."/>
            <person name="Ebbesson L."/>
            <person name="Teles M."/>
            <person name="MacKenzie S."/>
            <person name="Amaro C."/>
        </authorList>
    </citation>
    <scope>NUCLEOTIDE SEQUENCE</scope>
</reference>
<protein>
    <submittedName>
        <fullName evidence="1">Uncharacterized protein</fullName>
    </submittedName>
</protein>
<organism evidence="1">
    <name type="scientific">Anguilla anguilla</name>
    <name type="common">European freshwater eel</name>
    <name type="synonym">Muraena anguilla</name>
    <dbReference type="NCBI Taxonomy" id="7936"/>
    <lineage>
        <taxon>Eukaryota</taxon>
        <taxon>Metazoa</taxon>
        <taxon>Chordata</taxon>
        <taxon>Craniata</taxon>
        <taxon>Vertebrata</taxon>
        <taxon>Euteleostomi</taxon>
        <taxon>Actinopterygii</taxon>
        <taxon>Neopterygii</taxon>
        <taxon>Teleostei</taxon>
        <taxon>Anguilliformes</taxon>
        <taxon>Anguillidae</taxon>
        <taxon>Anguilla</taxon>
    </lineage>
</organism>
<sequence>MLRFTVVGQRFSSVGRVWTVGVQKL</sequence>